<dbReference type="Proteomes" id="UP000249524">
    <property type="component" value="Unassembled WGS sequence"/>
</dbReference>
<dbReference type="GO" id="GO:0016020">
    <property type="term" value="C:membrane"/>
    <property type="evidence" value="ECO:0007669"/>
    <property type="project" value="InterPro"/>
</dbReference>
<dbReference type="GO" id="GO:0008933">
    <property type="term" value="F:peptidoglycan lytic transglycosylase activity"/>
    <property type="evidence" value="ECO:0007669"/>
    <property type="project" value="InterPro"/>
</dbReference>
<name>A0A328BW24_9CAUL</name>
<dbReference type="PROSITE" id="PS00922">
    <property type="entry name" value="TRANSGLYCOSYLASE"/>
    <property type="match status" value="1"/>
</dbReference>
<dbReference type="InterPro" id="IPR008258">
    <property type="entry name" value="Transglycosylase_SLT_dom_1"/>
</dbReference>
<dbReference type="PANTHER" id="PTHR37423:SF2">
    <property type="entry name" value="MEMBRANE-BOUND LYTIC MUREIN TRANSGLYCOSYLASE C"/>
    <property type="match status" value="1"/>
</dbReference>
<dbReference type="InterPro" id="IPR000189">
    <property type="entry name" value="Transglyc_AS"/>
</dbReference>
<keyword evidence="3" id="KW-0732">Signal</keyword>
<dbReference type="GO" id="GO:0000270">
    <property type="term" value="P:peptidoglycan metabolic process"/>
    <property type="evidence" value="ECO:0007669"/>
    <property type="project" value="InterPro"/>
</dbReference>
<dbReference type="InterPro" id="IPR023346">
    <property type="entry name" value="Lysozyme-like_dom_sf"/>
</dbReference>
<reference evidence="6 7" key="1">
    <citation type="submission" date="2018-05" db="EMBL/GenBank/DDBJ databases">
        <authorList>
            <person name="Lanie J.A."/>
            <person name="Ng W.-L."/>
            <person name="Kazmierczak K.M."/>
            <person name="Andrzejewski T.M."/>
            <person name="Davidsen T.M."/>
            <person name="Wayne K.J."/>
            <person name="Tettelin H."/>
            <person name="Glass J.I."/>
            <person name="Rusch D."/>
            <person name="Podicherti R."/>
            <person name="Tsui H.-C.T."/>
            <person name="Winkler M.E."/>
        </authorList>
    </citation>
    <scope>NUCLEOTIDE SEQUENCE [LARGE SCALE GENOMIC DNA]</scope>
    <source>
        <strain evidence="6 7">BUT-10</strain>
    </source>
</reference>
<dbReference type="OrthoDB" id="9815002at2"/>
<evidence type="ECO:0000313" key="7">
    <source>
        <dbReference type="Proteomes" id="UP000249524"/>
    </source>
</evidence>
<dbReference type="CDD" id="cd13401">
    <property type="entry name" value="Slt70-like"/>
    <property type="match status" value="1"/>
</dbReference>
<dbReference type="AlphaFoldDB" id="A0A328BW24"/>
<dbReference type="Pfam" id="PF01464">
    <property type="entry name" value="SLT"/>
    <property type="match status" value="1"/>
</dbReference>
<sequence length="678" mass="72928">MARAQSADPIGDLLSPKRAEPATAPAAPARQTVAQPLGAADQASLKDGLNAARRADVAGARAAISRTSHPIARKLVTWALVDANAEALSFYEVDAARRDLAGFPRPGRRQAAAEKLIETSGKSPGEIVEWFGGQAPQSAHGALALATAYRATGRQAEAADLIRAWWRGRSFEADVQSRMLSRFGDVLTTDDHARRADVLLYGSQGPAARAVVALLPTELQATALARISLRGDSEANYNALSPADQASPGVAFERAAYLRRKGRESEAVAQLANFPKEMVTSDGAERMWSERKRLVATAIRANDWRGAYQAAANSGLNEGVDATEAEFYAGWMALNRLNDPVAAGRHFANIARIGTSPITRGRAFYWQGRAAEARGDKPAAEAFYAQGAEHLTTFYGQLSAEKLGRRLTLVSDPTPSAADRARFEGQDVVQAMRMLADQGQRDLFRAFALHIDDNVPTTVDAALLIDAIRDYGDQDTSMKAARAAATRGLILTDRAYPYRTPPDVAGAPEPALVLGITRQESGFDPSVRSHADARGMMQLLPSTAQVVARRMGVSYSVSQLYEPDYNMRLGSSFLGQLVDRFSGSYILAAAGYNAGPGRPAQWVSWCGDPRAGGQDPLDFIECIPFSETRNYVMRVMENMQVYRAKLNGGSAPITLSQDLKRGGYSYAVTGQSANASAN</sequence>
<feature type="compositionally biased region" description="Low complexity" evidence="4">
    <location>
        <begin position="21"/>
        <end position="30"/>
    </location>
</feature>
<comment type="caution">
    <text evidence="6">The sequence shown here is derived from an EMBL/GenBank/DDBJ whole genome shotgun (WGS) entry which is preliminary data.</text>
</comment>
<comment type="similarity">
    <text evidence="2">Belongs to the virb1 family.</text>
</comment>
<dbReference type="SUPFAM" id="SSF48435">
    <property type="entry name" value="Bacterial muramidases"/>
    <property type="match status" value="1"/>
</dbReference>
<evidence type="ECO:0000256" key="2">
    <source>
        <dbReference type="ARBA" id="ARBA00009387"/>
    </source>
</evidence>
<dbReference type="Gene3D" id="1.25.20.10">
    <property type="entry name" value="Bacterial muramidases"/>
    <property type="match status" value="1"/>
</dbReference>
<gene>
    <name evidence="6" type="ORF">DJ019_03750</name>
</gene>
<dbReference type="SUPFAM" id="SSF53955">
    <property type="entry name" value="Lysozyme-like"/>
    <property type="match status" value="1"/>
</dbReference>
<dbReference type="InterPro" id="IPR008939">
    <property type="entry name" value="Lytic_TGlycosylase_superhlx_U"/>
</dbReference>
<dbReference type="Gene3D" id="1.10.530.10">
    <property type="match status" value="1"/>
</dbReference>
<feature type="region of interest" description="Disordered" evidence="4">
    <location>
        <begin position="1"/>
        <end position="30"/>
    </location>
</feature>
<protein>
    <submittedName>
        <fullName evidence="6">Lytic transglycosylase domain-containing protein</fullName>
    </submittedName>
</protein>
<evidence type="ECO:0000259" key="5">
    <source>
        <dbReference type="Pfam" id="PF01464"/>
    </source>
</evidence>
<dbReference type="GO" id="GO:0004553">
    <property type="term" value="F:hydrolase activity, hydrolyzing O-glycosyl compounds"/>
    <property type="evidence" value="ECO:0007669"/>
    <property type="project" value="InterPro"/>
</dbReference>
<evidence type="ECO:0000313" key="6">
    <source>
        <dbReference type="EMBL" id="RAK69278.1"/>
    </source>
</evidence>
<evidence type="ECO:0000256" key="3">
    <source>
        <dbReference type="ARBA" id="ARBA00022729"/>
    </source>
</evidence>
<accession>A0A328BW24</accession>
<dbReference type="EMBL" id="QFYS01000001">
    <property type="protein sequence ID" value="RAK69278.1"/>
    <property type="molecule type" value="Genomic_DNA"/>
</dbReference>
<dbReference type="GO" id="GO:0042597">
    <property type="term" value="C:periplasmic space"/>
    <property type="evidence" value="ECO:0007669"/>
    <property type="project" value="InterPro"/>
</dbReference>
<feature type="domain" description="Transglycosylase SLT" evidence="5">
    <location>
        <begin position="509"/>
        <end position="604"/>
    </location>
</feature>
<keyword evidence="7" id="KW-1185">Reference proteome</keyword>
<organism evidence="6 7">
    <name type="scientific">Phenylobacterium kunshanense</name>
    <dbReference type="NCBI Taxonomy" id="1445034"/>
    <lineage>
        <taxon>Bacteria</taxon>
        <taxon>Pseudomonadati</taxon>
        <taxon>Pseudomonadota</taxon>
        <taxon>Alphaproteobacteria</taxon>
        <taxon>Caulobacterales</taxon>
        <taxon>Caulobacteraceae</taxon>
        <taxon>Phenylobacterium</taxon>
    </lineage>
</organism>
<evidence type="ECO:0000256" key="1">
    <source>
        <dbReference type="ARBA" id="ARBA00007734"/>
    </source>
</evidence>
<comment type="similarity">
    <text evidence="1">Belongs to the transglycosylase Slt family.</text>
</comment>
<dbReference type="PANTHER" id="PTHR37423">
    <property type="entry name" value="SOLUBLE LYTIC MUREIN TRANSGLYCOSYLASE-RELATED"/>
    <property type="match status" value="1"/>
</dbReference>
<proteinExistence type="inferred from homology"/>
<evidence type="ECO:0000256" key="4">
    <source>
        <dbReference type="SAM" id="MobiDB-lite"/>
    </source>
</evidence>